<name>A0ABQ2KWK8_9BACL</name>
<evidence type="ECO:0000259" key="2">
    <source>
        <dbReference type="PROSITE" id="PS50887"/>
    </source>
</evidence>
<dbReference type="Pfam" id="PF00990">
    <property type="entry name" value="GGDEF"/>
    <property type="match status" value="1"/>
</dbReference>
<evidence type="ECO:0000256" key="1">
    <source>
        <dbReference type="SAM" id="Phobius"/>
    </source>
</evidence>
<feature type="transmembrane region" description="Helical" evidence="1">
    <location>
        <begin position="113"/>
        <end position="134"/>
    </location>
</feature>
<dbReference type="NCBIfam" id="TIGR00254">
    <property type="entry name" value="GGDEF"/>
    <property type="match status" value="1"/>
</dbReference>
<gene>
    <name evidence="3" type="ORF">GCM10010969_11260</name>
</gene>
<comment type="caution">
    <text evidence="3">The sequence shown here is derived from an EMBL/GenBank/DDBJ whole genome shotgun (WGS) entry which is preliminary data.</text>
</comment>
<dbReference type="PANTHER" id="PTHR45138">
    <property type="entry name" value="REGULATORY COMPONENTS OF SENSORY TRANSDUCTION SYSTEM"/>
    <property type="match status" value="1"/>
</dbReference>
<dbReference type="SMART" id="SM00267">
    <property type="entry name" value="GGDEF"/>
    <property type="match status" value="1"/>
</dbReference>
<feature type="transmembrane region" description="Helical" evidence="1">
    <location>
        <begin position="57"/>
        <end position="74"/>
    </location>
</feature>
<feature type="domain" description="GGDEF" evidence="2">
    <location>
        <begin position="185"/>
        <end position="314"/>
    </location>
</feature>
<dbReference type="CDD" id="cd01949">
    <property type="entry name" value="GGDEF"/>
    <property type="match status" value="1"/>
</dbReference>
<feature type="transmembrane region" description="Helical" evidence="1">
    <location>
        <begin position="31"/>
        <end position="51"/>
    </location>
</feature>
<protein>
    <recommendedName>
        <fullName evidence="2">GGDEF domain-containing protein</fullName>
    </recommendedName>
</protein>
<evidence type="ECO:0000313" key="3">
    <source>
        <dbReference type="EMBL" id="GGN95448.1"/>
    </source>
</evidence>
<dbReference type="Gene3D" id="3.30.70.270">
    <property type="match status" value="1"/>
</dbReference>
<dbReference type="InterPro" id="IPR050469">
    <property type="entry name" value="Diguanylate_Cyclase"/>
</dbReference>
<dbReference type="InterPro" id="IPR043128">
    <property type="entry name" value="Rev_trsase/Diguanyl_cyclase"/>
</dbReference>
<keyword evidence="1" id="KW-0472">Membrane</keyword>
<dbReference type="InterPro" id="IPR000160">
    <property type="entry name" value="GGDEF_dom"/>
</dbReference>
<organism evidence="3 4">
    <name type="scientific">Saccharibacillus kuerlensis</name>
    <dbReference type="NCBI Taxonomy" id="459527"/>
    <lineage>
        <taxon>Bacteria</taxon>
        <taxon>Bacillati</taxon>
        <taxon>Bacillota</taxon>
        <taxon>Bacilli</taxon>
        <taxon>Bacillales</taxon>
        <taxon>Paenibacillaceae</taxon>
        <taxon>Saccharibacillus</taxon>
    </lineage>
</organism>
<feature type="transmembrane region" description="Helical" evidence="1">
    <location>
        <begin position="81"/>
        <end position="101"/>
    </location>
</feature>
<dbReference type="PANTHER" id="PTHR45138:SF9">
    <property type="entry name" value="DIGUANYLATE CYCLASE DGCM-RELATED"/>
    <property type="match status" value="1"/>
</dbReference>
<evidence type="ECO:0000313" key="4">
    <source>
        <dbReference type="Proteomes" id="UP000606653"/>
    </source>
</evidence>
<dbReference type="SUPFAM" id="SSF55073">
    <property type="entry name" value="Nucleotide cyclase"/>
    <property type="match status" value="1"/>
</dbReference>
<dbReference type="InterPro" id="IPR029787">
    <property type="entry name" value="Nucleotide_cyclase"/>
</dbReference>
<dbReference type="EMBL" id="BMLN01000003">
    <property type="protein sequence ID" value="GGN95448.1"/>
    <property type="molecule type" value="Genomic_DNA"/>
</dbReference>
<keyword evidence="1" id="KW-0812">Transmembrane</keyword>
<keyword evidence="1" id="KW-1133">Transmembrane helix</keyword>
<sequence>MYVVGWTCVAVAAAVMFDYILMRRKKYLLKIVPRIILLFFFIHITLAVLYNDWDSGFQYYFFTTLFSCIFIPSVSVRIKIIVTACCLATYVLLGYASISGWVEPYPQAAKFSFIYFVINTTFVFSLILILAINYQSRLRSTFHKIAAMNETLERLATTDPLTGLLNRRSMTENLEILTAAAKEGAPYSVLLLDVDHFKKFNDCYGHDCGDLVLKLLSSLLNGILPPQHITSRWGGEEFLITVPASKKKAFDIAEKVRTHIEQNVLIFEGQPLQITVTIGVTSIQPGESAFAAITRADHGLLRGKAEGRNRVIEC</sequence>
<accession>A0ABQ2KWK8</accession>
<dbReference type="Proteomes" id="UP000606653">
    <property type="component" value="Unassembled WGS sequence"/>
</dbReference>
<proteinExistence type="predicted"/>
<dbReference type="PROSITE" id="PS50887">
    <property type="entry name" value="GGDEF"/>
    <property type="match status" value="1"/>
</dbReference>
<keyword evidence="4" id="KW-1185">Reference proteome</keyword>
<feature type="transmembrane region" description="Helical" evidence="1">
    <location>
        <begin position="6"/>
        <end position="22"/>
    </location>
</feature>
<reference evidence="4" key="1">
    <citation type="journal article" date="2019" name="Int. J. Syst. Evol. Microbiol.">
        <title>The Global Catalogue of Microorganisms (GCM) 10K type strain sequencing project: providing services to taxonomists for standard genome sequencing and annotation.</title>
        <authorList>
            <consortium name="The Broad Institute Genomics Platform"/>
            <consortium name="The Broad Institute Genome Sequencing Center for Infectious Disease"/>
            <person name="Wu L."/>
            <person name="Ma J."/>
        </authorList>
    </citation>
    <scope>NUCLEOTIDE SEQUENCE [LARGE SCALE GENOMIC DNA]</scope>
    <source>
        <strain evidence="4">CGMCC 1.6964</strain>
    </source>
</reference>